<keyword evidence="6" id="KW-1185">Reference proteome</keyword>
<reference evidence="5 6" key="2">
    <citation type="submission" date="2018-11" db="EMBL/GenBank/DDBJ databases">
        <authorList>
            <consortium name="Pathogen Informatics"/>
        </authorList>
    </citation>
    <scope>NUCLEOTIDE SEQUENCE [LARGE SCALE GENOMIC DNA]</scope>
    <source>
        <strain evidence="5 6">MHpl1</strain>
    </source>
</reference>
<gene>
    <name evidence="5" type="ORF">HPLM_LOCUS18167</name>
</gene>
<feature type="compositionally biased region" description="Basic and acidic residues" evidence="2">
    <location>
        <begin position="112"/>
        <end position="121"/>
    </location>
</feature>
<keyword evidence="3" id="KW-1133">Transmembrane helix</keyword>
<keyword evidence="3" id="KW-0812">Transmembrane</keyword>
<feature type="region of interest" description="Disordered" evidence="2">
    <location>
        <begin position="100"/>
        <end position="135"/>
    </location>
</feature>
<dbReference type="InterPro" id="IPR002486">
    <property type="entry name" value="Col_cuticle_N"/>
</dbReference>
<organism evidence="7">
    <name type="scientific">Haemonchus placei</name>
    <name type="common">Barber's pole worm</name>
    <dbReference type="NCBI Taxonomy" id="6290"/>
    <lineage>
        <taxon>Eukaryota</taxon>
        <taxon>Metazoa</taxon>
        <taxon>Ecdysozoa</taxon>
        <taxon>Nematoda</taxon>
        <taxon>Chromadorea</taxon>
        <taxon>Rhabditida</taxon>
        <taxon>Rhabditina</taxon>
        <taxon>Rhabditomorpha</taxon>
        <taxon>Strongyloidea</taxon>
        <taxon>Trichostrongylidae</taxon>
        <taxon>Haemonchus</taxon>
    </lineage>
</organism>
<dbReference type="InterPro" id="IPR008160">
    <property type="entry name" value="Collagen"/>
</dbReference>
<keyword evidence="1" id="KW-0677">Repeat</keyword>
<feature type="domain" description="Nematode cuticle collagen N-terminal" evidence="4">
    <location>
        <begin position="12"/>
        <end position="58"/>
    </location>
</feature>
<dbReference type="GO" id="GO:0042302">
    <property type="term" value="F:structural constituent of cuticle"/>
    <property type="evidence" value="ECO:0007669"/>
    <property type="project" value="InterPro"/>
</dbReference>
<evidence type="ECO:0000259" key="4">
    <source>
        <dbReference type="Pfam" id="PF01484"/>
    </source>
</evidence>
<reference evidence="7" key="1">
    <citation type="submission" date="2017-02" db="UniProtKB">
        <authorList>
            <consortium name="WormBaseParasite"/>
        </authorList>
    </citation>
    <scope>IDENTIFICATION</scope>
</reference>
<feature type="transmembrane region" description="Helical" evidence="3">
    <location>
        <begin position="6"/>
        <end position="25"/>
    </location>
</feature>
<evidence type="ECO:0000256" key="1">
    <source>
        <dbReference type="ARBA" id="ARBA00022737"/>
    </source>
</evidence>
<dbReference type="WBParaSite" id="HPLM_0001817501-mRNA-1">
    <property type="protein sequence ID" value="HPLM_0001817501-mRNA-1"/>
    <property type="gene ID" value="HPLM_0001817501"/>
</dbReference>
<name>A0A0N4X1H8_HAEPC</name>
<dbReference type="Proteomes" id="UP000268014">
    <property type="component" value="Unassembled WGS sequence"/>
</dbReference>
<dbReference type="Gene3D" id="1.20.5.320">
    <property type="entry name" value="6-Phosphogluconate Dehydrogenase, domain 3"/>
    <property type="match status" value="1"/>
</dbReference>
<dbReference type="AlphaFoldDB" id="A0A0N4X1H8"/>
<dbReference type="EMBL" id="UZAF01020385">
    <property type="protein sequence ID" value="VDO69396.1"/>
    <property type="molecule type" value="Genomic_DNA"/>
</dbReference>
<proteinExistence type="predicted"/>
<evidence type="ECO:0000313" key="5">
    <source>
        <dbReference type="EMBL" id="VDO69396.1"/>
    </source>
</evidence>
<dbReference type="Pfam" id="PF01484">
    <property type="entry name" value="Col_cuticle_N"/>
    <property type="match status" value="1"/>
</dbReference>
<protein>
    <submittedName>
        <fullName evidence="7">Col_cuticle_N domain-containing protein</fullName>
    </submittedName>
</protein>
<dbReference type="OrthoDB" id="8939548at2759"/>
<accession>A0A0N4X1H8</accession>
<sequence length="158" mass="17391">MHTPVILVWCSSFTVLIALLTLLNYSSQIYYEITELADYLAIEIKSFKANTDQAWSDLIDIQVSVEDNPKKRSVATRDVFADFRNMHKIRVSAPGKHGFRAQDGLPGAMGPEGRRGFRGEPGKPGPRGLPGRHGVPGSDAGYCTCPPRTVFSQKISKV</sequence>
<evidence type="ECO:0000313" key="7">
    <source>
        <dbReference type="WBParaSite" id="HPLM_0001817501-mRNA-1"/>
    </source>
</evidence>
<dbReference type="Pfam" id="PF01391">
    <property type="entry name" value="Collagen"/>
    <property type="match status" value="1"/>
</dbReference>
<evidence type="ECO:0000256" key="3">
    <source>
        <dbReference type="SAM" id="Phobius"/>
    </source>
</evidence>
<keyword evidence="3" id="KW-0472">Membrane</keyword>
<evidence type="ECO:0000256" key="2">
    <source>
        <dbReference type="SAM" id="MobiDB-lite"/>
    </source>
</evidence>
<evidence type="ECO:0000313" key="6">
    <source>
        <dbReference type="Proteomes" id="UP000268014"/>
    </source>
</evidence>
<dbReference type="STRING" id="6290.A0A0N4X1H8"/>